<evidence type="ECO:0000313" key="2">
    <source>
        <dbReference type="EMBL" id="MFC7192960.1"/>
    </source>
</evidence>
<dbReference type="RefSeq" id="WP_390206904.1">
    <property type="nucleotide sequence ID" value="NZ_JBHSZC010000005.1"/>
</dbReference>
<dbReference type="Proteomes" id="UP001596417">
    <property type="component" value="Unassembled WGS sequence"/>
</dbReference>
<dbReference type="EMBL" id="JBHTAX010000006">
    <property type="protein sequence ID" value="MFC7192960.1"/>
    <property type="molecule type" value="Genomic_DNA"/>
</dbReference>
<proteinExistence type="predicted"/>
<dbReference type="AlphaFoldDB" id="A0ABD5YZS6"/>
<protein>
    <submittedName>
        <fullName evidence="2">Uncharacterized protein</fullName>
    </submittedName>
</protein>
<comment type="caution">
    <text evidence="2">The sequence shown here is derived from an EMBL/GenBank/DDBJ whole genome shotgun (WGS) entry which is preliminary data.</text>
</comment>
<accession>A0ABD5YZS6</accession>
<feature type="region of interest" description="Disordered" evidence="1">
    <location>
        <begin position="1"/>
        <end position="20"/>
    </location>
</feature>
<evidence type="ECO:0000313" key="3">
    <source>
        <dbReference type="Proteomes" id="UP001596417"/>
    </source>
</evidence>
<organism evidence="2 3">
    <name type="scientific">Halocatena marina</name>
    <dbReference type="NCBI Taxonomy" id="2934937"/>
    <lineage>
        <taxon>Archaea</taxon>
        <taxon>Methanobacteriati</taxon>
        <taxon>Methanobacteriota</taxon>
        <taxon>Stenosarchaea group</taxon>
        <taxon>Halobacteria</taxon>
        <taxon>Halobacteriales</taxon>
        <taxon>Natronomonadaceae</taxon>
        <taxon>Halocatena</taxon>
    </lineage>
</organism>
<reference evidence="2 3" key="1">
    <citation type="journal article" date="2019" name="Int. J. Syst. Evol. Microbiol.">
        <title>The Global Catalogue of Microorganisms (GCM) 10K type strain sequencing project: providing services to taxonomists for standard genome sequencing and annotation.</title>
        <authorList>
            <consortium name="The Broad Institute Genomics Platform"/>
            <consortium name="The Broad Institute Genome Sequencing Center for Infectious Disease"/>
            <person name="Wu L."/>
            <person name="Ma J."/>
        </authorList>
    </citation>
    <scope>NUCLEOTIDE SEQUENCE [LARGE SCALE GENOMIC DNA]</scope>
    <source>
        <strain evidence="2 3">RDMS1</strain>
    </source>
</reference>
<gene>
    <name evidence="2" type="ORF">ACFQL7_26340</name>
</gene>
<evidence type="ECO:0000256" key="1">
    <source>
        <dbReference type="SAM" id="MobiDB-lite"/>
    </source>
</evidence>
<keyword evidence="3" id="KW-1185">Reference proteome</keyword>
<feature type="compositionally biased region" description="Basic and acidic residues" evidence="1">
    <location>
        <begin position="1"/>
        <end position="19"/>
    </location>
</feature>
<sequence length="103" mass="11754">MVESREQRSVCESKADSSKRTKWTTRTFPDVLEAASLRLLSGCMYTVHSRKMDVCTASWWFENSVAIGEEIEANDAIAVWEETLSPAVMDKDKIWMTELPCMT</sequence>
<name>A0ABD5YZS6_9EURY</name>